<dbReference type="EMBL" id="VLKT01000027">
    <property type="protein sequence ID" value="TWI33036.1"/>
    <property type="molecule type" value="Genomic_DNA"/>
</dbReference>
<comment type="caution">
    <text evidence="1">The sequence shown here is derived from an EMBL/GenBank/DDBJ whole genome shotgun (WGS) entry which is preliminary data.</text>
</comment>
<proteinExistence type="predicted"/>
<organism evidence="1 2">
    <name type="scientific">Mesorhizobium tianshanense</name>
    <dbReference type="NCBI Taxonomy" id="39844"/>
    <lineage>
        <taxon>Bacteria</taxon>
        <taxon>Pseudomonadati</taxon>
        <taxon>Pseudomonadota</taxon>
        <taxon>Alphaproteobacteria</taxon>
        <taxon>Hyphomicrobiales</taxon>
        <taxon>Phyllobacteriaceae</taxon>
        <taxon>Mesorhizobium</taxon>
    </lineage>
</organism>
<name>A0A562NMR0_9HYPH</name>
<reference evidence="1 2" key="1">
    <citation type="journal article" date="2015" name="Stand. Genomic Sci.">
        <title>Genomic Encyclopedia of Bacterial and Archaeal Type Strains, Phase III: the genomes of soil and plant-associated and newly described type strains.</title>
        <authorList>
            <person name="Whitman W.B."/>
            <person name="Woyke T."/>
            <person name="Klenk H.P."/>
            <person name="Zhou Y."/>
            <person name="Lilburn T.G."/>
            <person name="Beck B.J."/>
            <person name="De Vos P."/>
            <person name="Vandamme P."/>
            <person name="Eisen J.A."/>
            <person name="Garrity G."/>
            <person name="Hugenholtz P."/>
            <person name="Kyrpides N.C."/>
        </authorList>
    </citation>
    <scope>NUCLEOTIDE SEQUENCE [LARGE SCALE GENOMIC DNA]</scope>
    <source>
        <strain evidence="1 2">CGMCC 1.2546</strain>
    </source>
</reference>
<sequence length="191" mass="21181">MPVPLHKNCADRLVALLTDALVSVRIDNRIFVDYSSTSSLRAIDAVLPTSGKPKQQLDSIFEDDERLRAFTIDWISRKLKDSQIYESGVNGEFLSSLAGFGDSSEIARNIVADFVALPYDYIVSLPLPASFDQLASSLADSKRANPRVHKIDEDFRAKFRPSDAVSEKEPNPFGSIFAVMQPRMPEDGVCL</sequence>
<dbReference type="Proteomes" id="UP000317122">
    <property type="component" value="Unassembled WGS sequence"/>
</dbReference>
<evidence type="ECO:0000313" key="1">
    <source>
        <dbReference type="EMBL" id="TWI33036.1"/>
    </source>
</evidence>
<dbReference type="AlphaFoldDB" id="A0A562NMR0"/>
<gene>
    <name evidence="1" type="ORF">IQ26_04245</name>
</gene>
<protein>
    <submittedName>
        <fullName evidence="1">Uncharacterized protein</fullName>
    </submittedName>
</protein>
<evidence type="ECO:0000313" key="2">
    <source>
        <dbReference type="Proteomes" id="UP000317122"/>
    </source>
</evidence>
<keyword evidence="2" id="KW-1185">Reference proteome</keyword>
<accession>A0A562NMR0</accession>